<protein>
    <recommendedName>
        <fullName evidence="6">ornithine decarboxylase</fullName>
        <ecNumber evidence="6">4.1.1.17</ecNumber>
    </recommendedName>
</protein>
<keyword evidence="3" id="KW-0663">Pyridoxal phosphate</keyword>
<evidence type="ECO:0000313" key="9">
    <source>
        <dbReference type="EMBL" id="QHU21101.1"/>
    </source>
</evidence>
<dbReference type="Gene3D" id="2.40.37.10">
    <property type="entry name" value="Lyase, Ornithine Decarboxylase, Chain A, domain 1"/>
    <property type="match status" value="1"/>
</dbReference>
<dbReference type="PANTHER" id="PTHR11482">
    <property type="entry name" value="ARGININE/DIAMINOPIMELATE/ORNITHINE DECARBOXYLASE"/>
    <property type="match status" value="1"/>
</dbReference>
<dbReference type="CDD" id="cd00622">
    <property type="entry name" value="PLPDE_III_ODC"/>
    <property type="match status" value="1"/>
</dbReference>
<dbReference type="PROSITE" id="PS00878">
    <property type="entry name" value="ODR_DC_2_1"/>
    <property type="match status" value="1"/>
</dbReference>
<dbReference type="GO" id="GO:0004586">
    <property type="term" value="F:ornithine decarboxylase activity"/>
    <property type="evidence" value="ECO:0007669"/>
    <property type="project" value="UniProtKB-EC"/>
</dbReference>
<comment type="pathway">
    <text evidence="5">Amine and polyamine biosynthesis; putrescine biosynthesis via L-ornithine pathway; putrescine from L-ornithine: step 1/1.</text>
</comment>
<comment type="catalytic activity">
    <reaction evidence="7">
        <text>L-ornithine + H(+) = putrescine + CO2</text>
        <dbReference type="Rhea" id="RHEA:22964"/>
        <dbReference type="ChEBI" id="CHEBI:15378"/>
        <dbReference type="ChEBI" id="CHEBI:16526"/>
        <dbReference type="ChEBI" id="CHEBI:46911"/>
        <dbReference type="ChEBI" id="CHEBI:326268"/>
        <dbReference type="EC" id="4.1.1.17"/>
    </reaction>
</comment>
<dbReference type="SUPFAM" id="SSF50621">
    <property type="entry name" value="Alanine racemase C-terminal domain-like"/>
    <property type="match status" value="1"/>
</dbReference>
<dbReference type="Pfam" id="PF02784">
    <property type="entry name" value="Orn_Arg_deC_N"/>
    <property type="match status" value="1"/>
</dbReference>
<reference evidence="9" key="1">
    <citation type="journal article" date="2020" name="Nature">
        <title>Giant virus diversity and host interactions through global metagenomics.</title>
        <authorList>
            <person name="Schulz F."/>
            <person name="Roux S."/>
            <person name="Paez-Espino D."/>
            <person name="Jungbluth S."/>
            <person name="Walsh D.A."/>
            <person name="Denef V.J."/>
            <person name="McMahon K.D."/>
            <person name="Konstantinidis K.T."/>
            <person name="Eloe-Fadrosh E.A."/>
            <person name="Kyrpides N.C."/>
            <person name="Woyke T."/>
        </authorList>
    </citation>
    <scope>NUCLEOTIDE SEQUENCE</scope>
    <source>
        <strain evidence="9">GVMAG-S-3300013094-100</strain>
    </source>
</reference>
<evidence type="ECO:0000256" key="3">
    <source>
        <dbReference type="ARBA" id="ARBA00022898"/>
    </source>
</evidence>
<dbReference type="GO" id="GO:0005737">
    <property type="term" value="C:cytoplasm"/>
    <property type="evidence" value="ECO:0007669"/>
    <property type="project" value="TreeGrafter"/>
</dbReference>
<dbReference type="InterPro" id="IPR022644">
    <property type="entry name" value="De-COase2_N"/>
</dbReference>
<name>A0A6C0KV45_9ZZZZ</name>
<dbReference type="GO" id="GO:0033387">
    <property type="term" value="P:putrescine biosynthetic process from arginine, via ornithine"/>
    <property type="evidence" value="ECO:0007669"/>
    <property type="project" value="TreeGrafter"/>
</dbReference>
<evidence type="ECO:0000256" key="7">
    <source>
        <dbReference type="ARBA" id="ARBA00049127"/>
    </source>
</evidence>
<keyword evidence="4" id="KW-0456">Lyase</keyword>
<evidence type="ECO:0000256" key="2">
    <source>
        <dbReference type="ARBA" id="ARBA00008872"/>
    </source>
</evidence>
<dbReference type="InterPro" id="IPR022653">
    <property type="entry name" value="De-COase2_pyr-phos_BS"/>
</dbReference>
<evidence type="ECO:0000256" key="4">
    <source>
        <dbReference type="ARBA" id="ARBA00023239"/>
    </source>
</evidence>
<dbReference type="EC" id="4.1.1.17" evidence="6"/>
<dbReference type="Gene3D" id="3.20.20.10">
    <property type="entry name" value="Alanine racemase"/>
    <property type="match status" value="1"/>
</dbReference>
<evidence type="ECO:0000256" key="5">
    <source>
        <dbReference type="ARBA" id="ARBA00034115"/>
    </source>
</evidence>
<dbReference type="AlphaFoldDB" id="A0A6C0KV45"/>
<dbReference type="InterPro" id="IPR029066">
    <property type="entry name" value="PLP-binding_barrel"/>
</dbReference>
<dbReference type="PRINTS" id="PR01182">
    <property type="entry name" value="ORNDCRBXLASE"/>
</dbReference>
<comment type="similarity">
    <text evidence="2">Belongs to the Orn/Lys/Arg decarboxylase class-II family.</text>
</comment>
<feature type="domain" description="Orn/DAP/Arg decarboxylase 2 N-terminal" evidence="8">
    <location>
        <begin position="35"/>
        <end position="268"/>
    </location>
</feature>
<dbReference type="EMBL" id="MN740978">
    <property type="protein sequence ID" value="QHU21101.1"/>
    <property type="molecule type" value="Genomic_DNA"/>
</dbReference>
<accession>A0A6C0KV45</accession>
<organism evidence="9">
    <name type="scientific">viral metagenome</name>
    <dbReference type="NCBI Taxonomy" id="1070528"/>
    <lineage>
        <taxon>unclassified sequences</taxon>
        <taxon>metagenomes</taxon>
        <taxon>organismal metagenomes</taxon>
    </lineage>
</organism>
<evidence type="ECO:0000256" key="6">
    <source>
        <dbReference type="ARBA" id="ARBA00034138"/>
    </source>
</evidence>
<sequence>MNLTPSSLEITKQNNESLELYLNADRSIYIYNMSSLAKSFAIWTKLLPEIKPYYAIKCNPDKEIIRKLGELGTYFDCASPNEVETILSLNIDSSRIIYANPCKTKTDLLHVNKRNIQTTTFDNIAELEKIVKYSPQMNLIMRIYASDESAQCILSNKYGCHEEDWEEILKRARELNAKLVGISFHIGSGASNPDAYINALAKARKLYNLARYMKEYDFHLSIIDIGGGFTINNIDRMSIAINKGIETYFPDKKLEEFKFIAEPGRYFSENVATFLVKIIGMRERNGAREYYINDSIYGSFNCIMYDHTHIVEPRIIRSTPEKDNEYYEKLPHKISTIYGNTCDGGDIIVKNILLPILNVDDWLLWNNFGAYTISAACDFNGIELTKPNKIYIQ</sequence>
<dbReference type="InterPro" id="IPR009006">
    <property type="entry name" value="Ala_racemase/Decarboxylase_C"/>
</dbReference>
<dbReference type="PANTHER" id="PTHR11482:SF6">
    <property type="entry name" value="ORNITHINE DECARBOXYLASE 1-RELATED"/>
    <property type="match status" value="1"/>
</dbReference>
<dbReference type="InterPro" id="IPR002433">
    <property type="entry name" value="Orn_de-COase"/>
</dbReference>
<comment type="cofactor">
    <cofactor evidence="1">
        <name>pyridoxal 5'-phosphate</name>
        <dbReference type="ChEBI" id="CHEBI:597326"/>
    </cofactor>
</comment>
<evidence type="ECO:0000256" key="1">
    <source>
        <dbReference type="ARBA" id="ARBA00001933"/>
    </source>
</evidence>
<dbReference type="PRINTS" id="PR01179">
    <property type="entry name" value="ODADCRBXLASE"/>
</dbReference>
<dbReference type="FunFam" id="3.20.20.10:FF:000005">
    <property type="entry name" value="Ornithine decarboxylase"/>
    <property type="match status" value="1"/>
</dbReference>
<proteinExistence type="inferred from homology"/>
<evidence type="ECO:0000259" key="8">
    <source>
        <dbReference type="Pfam" id="PF02784"/>
    </source>
</evidence>
<dbReference type="InterPro" id="IPR000183">
    <property type="entry name" value="Orn/DAP/Arg_de-COase"/>
</dbReference>
<dbReference type="SUPFAM" id="SSF51419">
    <property type="entry name" value="PLP-binding barrel"/>
    <property type="match status" value="1"/>
</dbReference>